<dbReference type="OrthoDB" id="411145at2759"/>
<comment type="cofactor">
    <cofactor evidence="3">
        <name>Mg(2+)</name>
        <dbReference type="ChEBI" id="CHEBI:18420"/>
    </cofactor>
</comment>
<reference evidence="4 5" key="2">
    <citation type="submission" date="2018-11" db="EMBL/GenBank/DDBJ databases">
        <authorList>
            <consortium name="Pathogen Informatics"/>
        </authorList>
    </citation>
    <scope>NUCLEOTIDE SEQUENCE [LARGE SCALE GENOMIC DNA]</scope>
</reference>
<comment type="similarity">
    <text evidence="1">Belongs to the inositol monophosphatase superfamily.</text>
</comment>
<evidence type="ECO:0000313" key="4">
    <source>
        <dbReference type="EMBL" id="VDP07922.1"/>
    </source>
</evidence>
<dbReference type="InterPro" id="IPR000760">
    <property type="entry name" value="Inositol_monophosphatase-like"/>
</dbReference>
<dbReference type="PANTHER" id="PTHR43028:SF5">
    <property type="entry name" value="3'(2'),5'-BISPHOSPHATE NUCLEOTIDASE 1"/>
    <property type="match status" value="1"/>
</dbReference>
<gene>
    <name evidence="4" type="ORF">SBAD_LOCUS5660</name>
</gene>
<dbReference type="SUPFAM" id="SSF56655">
    <property type="entry name" value="Carbohydrate phosphatase"/>
    <property type="match status" value="1"/>
</dbReference>
<dbReference type="Pfam" id="PF00459">
    <property type="entry name" value="Inositol_P"/>
    <property type="match status" value="1"/>
</dbReference>
<dbReference type="Proteomes" id="UP000270296">
    <property type="component" value="Unassembled WGS sequence"/>
</dbReference>
<name>A0A183IPW4_9BILA</name>
<evidence type="ECO:0000256" key="3">
    <source>
        <dbReference type="PIRSR" id="PIRSR600760-2"/>
    </source>
</evidence>
<organism evidence="6">
    <name type="scientific">Soboliphyme baturini</name>
    <dbReference type="NCBI Taxonomy" id="241478"/>
    <lineage>
        <taxon>Eukaryota</taxon>
        <taxon>Metazoa</taxon>
        <taxon>Ecdysozoa</taxon>
        <taxon>Nematoda</taxon>
        <taxon>Enoplea</taxon>
        <taxon>Dorylaimia</taxon>
        <taxon>Dioctophymatida</taxon>
        <taxon>Dioctophymatoidea</taxon>
        <taxon>Soboliphymatidae</taxon>
        <taxon>Soboliphyme</taxon>
    </lineage>
</organism>
<dbReference type="GO" id="GO:0008441">
    <property type="term" value="F:3'(2'),5'-bisphosphate nucleotidase activity"/>
    <property type="evidence" value="ECO:0007669"/>
    <property type="project" value="UniProtKB-EC"/>
</dbReference>
<keyword evidence="3" id="KW-0479">Metal-binding</keyword>
<evidence type="ECO:0000256" key="1">
    <source>
        <dbReference type="ARBA" id="ARBA00009759"/>
    </source>
</evidence>
<sequence length="213" mass="23239">MIMPHRPTHLDQHRELTLLGKDCEAAASSSRNEQFSLNFIDGYHHARVPLVLGILQNATILIGLALKGRPIAGVIHQPFWNRTVWGLEGVGTIGVDVHPLRGRKVIATTRSHGNELMTETLQAMNADEVLKVGGAGYKVLLLLEGKASAYVFASKGCNKWDTCAPEAVLRAAGTFILKNIYSCNDVRYSLSFSFATGPSKSLFSSTNYISEIV</sequence>
<dbReference type="AlphaFoldDB" id="A0A183IPW4"/>
<keyword evidence="5" id="KW-1185">Reference proteome</keyword>
<dbReference type="EC" id="3.1.3.7" evidence="2"/>
<proteinExistence type="inferred from homology"/>
<dbReference type="EMBL" id="UZAM01009150">
    <property type="protein sequence ID" value="VDP07922.1"/>
    <property type="molecule type" value="Genomic_DNA"/>
</dbReference>
<evidence type="ECO:0000313" key="5">
    <source>
        <dbReference type="Proteomes" id="UP000270296"/>
    </source>
</evidence>
<keyword evidence="3" id="KW-0460">Magnesium</keyword>
<reference evidence="6" key="1">
    <citation type="submission" date="2016-06" db="UniProtKB">
        <authorList>
            <consortium name="WormBaseParasite"/>
        </authorList>
    </citation>
    <scope>IDENTIFICATION</scope>
</reference>
<evidence type="ECO:0000256" key="2">
    <source>
        <dbReference type="ARBA" id="ARBA00012633"/>
    </source>
</evidence>
<dbReference type="InterPro" id="IPR050725">
    <property type="entry name" value="CysQ/Inositol_MonoPase"/>
</dbReference>
<dbReference type="WBParaSite" id="SBAD_0000588601-mRNA-1">
    <property type="protein sequence ID" value="SBAD_0000588601-mRNA-1"/>
    <property type="gene ID" value="SBAD_0000588601"/>
</dbReference>
<dbReference type="GO" id="GO:0046872">
    <property type="term" value="F:metal ion binding"/>
    <property type="evidence" value="ECO:0007669"/>
    <property type="project" value="UniProtKB-KW"/>
</dbReference>
<protein>
    <recommendedName>
        <fullName evidence="2">3'(2'),5'-bisphosphate nucleotidase</fullName>
        <ecNumber evidence="2">3.1.3.7</ecNumber>
    </recommendedName>
</protein>
<dbReference type="Gene3D" id="3.40.190.80">
    <property type="match status" value="1"/>
</dbReference>
<feature type="binding site" evidence="3">
    <location>
        <position position="161"/>
    </location>
    <ligand>
        <name>Mg(2+)</name>
        <dbReference type="ChEBI" id="CHEBI:18420"/>
        <label>1</label>
        <note>catalytic</note>
    </ligand>
</feature>
<dbReference type="PANTHER" id="PTHR43028">
    <property type="entry name" value="3'(2'),5'-BISPHOSPHATE NUCLEOTIDASE 1"/>
    <property type="match status" value="1"/>
</dbReference>
<dbReference type="Gene3D" id="3.30.540.10">
    <property type="entry name" value="Fructose-1,6-Bisphosphatase, subunit A, domain 1"/>
    <property type="match status" value="1"/>
</dbReference>
<accession>A0A183IPW4</accession>
<evidence type="ECO:0000313" key="6">
    <source>
        <dbReference type="WBParaSite" id="SBAD_0000588601-mRNA-1"/>
    </source>
</evidence>